<dbReference type="EMBL" id="JAGHQM010000637">
    <property type="protein sequence ID" value="KAH0559279.1"/>
    <property type="molecule type" value="Genomic_DNA"/>
</dbReference>
<keyword evidence="1" id="KW-0472">Membrane</keyword>
<feature type="transmembrane region" description="Helical" evidence="1">
    <location>
        <begin position="105"/>
        <end position="123"/>
    </location>
</feature>
<dbReference type="Proteomes" id="UP000750711">
    <property type="component" value="Unassembled WGS sequence"/>
</dbReference>
<evidence type="ECO:0000256" key="1">
    <source>
        <dbReference type="SAM" id="Phobius"/>
    </source>
</evidence>
<dbReference type="AlphaFoldDB" id="A0A9P8LBH4"/>
<sequence>MGILALPSERSGSFMALYNMGVGTVTSDSLIGIDFAGRGPGGLLANVLLANAPQGVLSFLYLTYNGIFTCMLNADEWSRFAHQRKFLRVTSPSGKQRSTYYLQLPYTYALPLLALSGTLHWLVSQSIFLARINTSSRDSGEDLVYSTSTCGFSCIAIIFVIIVGSVAVFGGIGMGFRRYPAGIPLAGGCSAAISAACHPLPNENVDAPFLPLQWGVVSQGHCSFDAGLVEKPKEGQSFSGVRKRVPTAGNRIDVS</sequence>
<evidence type="ECO:0000313" key="3">
    <source>
        <dbReference type="Proteomes" id="UP000750711"/>
    </source>
</evidence>
<organism evidence="2 3">
    <name type="scientific">Trichoglossum hirsutum</name>
    <dbReference type="NCBI Taxonomy" id="265104"/>
    <lineage>
        <taxon>Eukaryota</taxon>
        <taxon>Fungi</taxon>
        <taxon>Dikarya</taxon>
        <taxon>Ascomycota</taxon>
        <taxon>Pezizomycotina</taxon>
        <taxon>Geoglossomycetes</taxon>
        <taxon>Geoglossales</taxon>
        <taxon>Geoglossaceae</taxon>
        <taxon>Trichoglossum</taxon>
    </lineage>
</organism>
<feature type="transmembrane region" description="Helical" evidence="1">
    <location>
        <begin position="143"/>
        <end position="169"/>
    </location>
</feature>
<evidence type="ECO:0000313" key="2">
    <source>
        <dbReference type="EMBL" id="KAH0559279.1"/>
    </source>
</evidence>
<gene>
    <name evidence="2" type="ORF">GP486_004203</name>
</gene>
<name>A0A9P8LBH4_9PEZI</name>
<reference evidence="2" key="1">
    <citation type="submission" date="2021-03" db="EMBL/GenBank/DDBJ databases">
        <title>Comparative genomics and phylogenomic investigation of the class Geoglossomycetes provide insights into ecological specialization and systematics.</title>
        <authorList>
            <person name="Melie T."/>
            <person name="Pirro S."/>
            <person name="Miller A.N."/>
            <person name="Quandt A."/>
        </authorList>
    </citation>
    <scope>NUCLEOTIDE SEQUENCE</scope>
    <source>
        <strain evidence="2">CAQ_001_2017</strain>
    </source>
</reference>
<protein>
    <submittedName>
        <fullName evidence="2">Uncharacterized protein</fullName>
    </submittedName>
</protein>
<comment type="caution">
    <text evidence="2">The sequence shown here is derived from an EMBL/GenBank/DDBJ whole genome shotgun (WGS) entry which is preliminary data.</text>
</comment>
<keyword evidence="1" id="KW-0812">Transmembrane</keyword>
<dbReference type="PANTHER" id="PTHR35395">
    <property type="entry name" value="DUF6536 DOMAIN-CONTAINING PROTEIN"/>
    <property type="match status" value="1"/>
</dbReference>
<keyword evidence="1" id="KW-1133">Transmembrane helix</keyword>
<dbReference type="PANTHER" id="PTHR35395:SF1">
    <property type="entry name" value="DUF6536 DOMAIN-CONTAINING PROTEIN"/>
    <property type="match status" value="1"/>
</dbReference>
<accession>A0A9P8LBH4</accession>
<proteinExistence type="predicted"/>
<keyword evidence="3" id="KW-1185">Reference proteome</keyword>